<dbReference type="AlphaFoldDB" id="A0A9D1J805"/>
<evidence type="ECO:0000256" key="1">
    <source>
        <dbReference type="ARBA" id="ARBA00022801"/>
    </source>
</evidence>
<comment type="caution">
    <text evidence="3">The sequence shown here is derived from an EMBL/GenBank/DDBJ whole genome shotgun (WGS) entry which is preliminary data.</text>
</comment>
<dbReference type="Gene3D" id="3.40.50.1820">
    <property type="entry name" value="alpha/beta hydrolase"/>
    <property type="match status" value="1"/>
</dbReference>
<dbReference type="Pfam" id="PF20434">
    <property type="entry name" value="BD-FAE"/>
    <property type="match status" value="1"/>
</dbReference>
<reference evidence="3" key="1">
    <citation type="submission" date="2020-10" db="EMBL/GenBank/DDBJ databases">
        <authorList>
            <person name="Gilroy R."/>
        </authorList>
    </citation>
    <scope>NUCLEOTIDE SEQUENCE</scope>
    <source>
        <strain evidence="3">CHK121-14286</strain>
    </source>
</reference>
<accession>A0A9D1J805</accession>
<evidence type="ECO:0000313" key="3">
    <source>
        <dbReference type="EMBL" id="HIR66184.1"/>
    </source>
</evidence>
<reference evidence="3" key="2">
    <citation type="journal article" date="2021" name="PeerJ">
        <title>Extensive microbial diversity within the chicken gut microbiome revealed by metagenomics and culture.</title>
        <authorList>
            <person name="Gilroy R."/>
            <person name="Ravi A."/>
            <person name="Getino M."/>
            <person name="Pursley I."/>
            <person name="Horton D.L."/>
            <person name="Alikhan N.F."/>
            <person name="Baker D."/>
            <person name="Gharbi K."/>
            <person name="Hall N."/>
            <person name="Watson M."/>
            <person name="Adriaenssens E.M."/>
            <person name="Foster-Nyarko E."/>
            <person name="Jarju S."/>
            <person name="Secka A."/>
            <person name="Antonio M."/>
            <person name="Oren A."/>
            <person name="Chaudhuri R.R."/>
            <person name="La Ragione R."/>
            <person name="Hildebrand F."/>
            <person name="Pallen M.J."/>
        </authorList>
    </citation>
    <scope>NUCLEOTIDE SEQUENCE</scope>
    <source>
        <strain evidence="3">CHK121-14286</strain>
    </source>
</reference>
<dbReference type="PANTHER" id="PTHR48081">
    <property type="entry name" value="AB HYDROLASE SUPERFAMILY PROTEIN C4A8.06C"/>
    <property type="match status" value="1"/>
</dbReference>
<evidence type="ECO:0000259" key="2">
    <source>
        <dbReference type="Pfam" id="PF20434"/>
    </source>
</evidence>
<dbReference type="SUPFAM" id="SSF53474">
    <property type="entry name" value="alpha/beta-Hydrolases"/>
    <property type="match status" value="1"/>
</dbReference>
<organism evidence="3 4">
    <name type="scientific">Candidatus Fimimonas gallinarum</name>
    <dbReference type="NCBI Taxonomy" id="2840821"/>
    <lineage>
        <taxon>Bacteria</taxon>
        <taxon>Pseudomonadati</taxon>
        <taxon>Myxococcota</taxon>
        <taxon>Myxococcia</taxon>
        <taxon>Myxococcales</taxon>
        <taxon>Cystobacterineae</taxon>
        <taxon>Myxococcaceae</taxon>
        <taxon>Myxococcaceae incertae sedis</taxon>
        <taxon>Candidatus Fimimonas</taxon>
    </lineage>
</organism>
<dbReference type="InterPro" id="IPR050300">
    <property type="entry name" value="GDXG_lipolytic_enzyme"/>
</dbReference>
<name>A0A9D1J805_9BACT</name>
<dbReference type="Proteomes" id="UP000824200">
    <property type="component" value="Unassembled WGS sequence"/>
</dbReference>
<dbReference type="InterPro" id="IPR029058">
    <property type="entry name" value="AB_hydrolase_fold"/>
</dbReference>
<dbReference type="PANTHER" id="PTHR48081:SF8">
    <property type="entry name" value="ALPHA_BETA HYDROLASE FOLD-3 DOMAIN-CONTAINING PROTEIN-RELATED"/>
    <property type="match status" value="1"/>
</dbReference>
<evidence type="ECO:0000313" key="4">
    <source>
        <dbReference type="Proteomes" id="UP000824200"/>
    </source>
</evidence>
<keyword evidence="1 3" id="KW-0378">Hydrolase</keyword>
<sequence>MKKFNITRMVFTTIDKVFALPQNPPSVSRKLYDVRCIADIAYSKQYPDMQLDLYFHPDQKKKYPVIFEIHGGGFSAGDKKYRRCLCKYLAKHTGAMVVNVNYGVGAESACPVPMKQLVDAANWVADNAQKYNLDLSRFVVTGDSAGAYYSCFLAVLQDSPRLQQLFQCNMKAKFTATVLNCGVYDMVRVLNRKSLFINGVCKEFTGLGIDEACKSPYFEAFTLTSSVTDSFPPTLLIYSKSDVFCKGQGELLLHTLEEHNVAVEHICAKSVFDNHVYSLMWITSMARQTNESILRYLNRHFYGKDTVDMECQQCDAADVAATATVADNHDDE</sequence>
<dbReference type="EMBL" id="DVHL01000040">
    <property type="protein sequence ID" value="HIR66184.1"/>
    <property type="molecule type" value="Genomic_DNA"/>
</dbReference>
<proteinExistence type="predicted"/>
<protein>
    <submittedName>
        <fullName evidence="3">Alpha/beta hydrolase</fullName>
    </submittedName>
</protein>
<dbReference type="InterPro" id="IPR049492">
    <property type="entry name" value="BD-FAE-like_dom"/>
</dbReference>
<dbReference type="GO" id="GO:0016787">
    <property type="term" value="F:hydrolase activity"/>
    <property type="evidence" value="ECO:0007669"/>
    <property type="project" value="UniProtKB-KW"/>
</dbReference>
<feature type="domain" description="BD-FAE-like" evidence="2">
    <location>
        <begin position="51"/>
        <end position="244"/>
    </location>
</feature>
<gene>
    <name evidence="3" type="ORF">IAC95_04840</name>
</gene>